<keyword evidence="2" id="KW-1185">Reference proteome</keyword>
<sequence length="40" mass="4553">MGHTRGQRGRGRDCQHKFAKPNHRVIPLFYLFSRGARGGS</sequence>
<name>A0AAD1C1T9_METFU</name>
<evidence type="ECO:0000313" key="1">
    <source>
        <dbReference type="EMBL" id="BAU75245.1"/>
    </source>
</evidence>
<organism evidence="1 2">
    <name type="scientific">Metapseudomonas furukawaii</name>
    <name type="common">Pseudomonas furukawaii</name>
    <dbReference type="NCBI Taxonomy" id="1149133"/>
    <lineage>
        <taxon>Bacteria</taxon>
        <taxon>Pseudomonadati</taxon>
        <taxon>Pseudomonadota</taxon>
        <taxon>Gammaproteobacteria</taxon>
        <taxon>Pseudomonadales</taxon>
        <taxon>Pseudomonadaceae</taxon>
        <taxon>Metapseudomonas</taxon>
    </lineage>
</organism>
<accession>A0AAD1C1T9</accession>
<dbReference type="Proteomes" id="UP000218554">
    <property type="component" value="Chromosome"/>
</dbReference>
<protein>
    <submittedName>
        <fullName evidence="1">Uncharacterized protein</fullName>
    </submittedName>
</protein>
<reference evidence="1 2" key="2">
    <citation type="journal article" date="2017" name="Int. J. Syst. Evol. Microbiol.">
        <title>Pseudomonas furukawaii sp. nov., a polychlorinated biphenyl-degrading bacterium isolated from biphenyl-contaminated soil in Japan.</title>
        <authorList>
            <person name="Kimura N."/>
            <person name="Watanabe T."/>
            <person name="Suenaga H."/>
            <person name="Fujihara H."/>
            <person name="Futagami T."/>
            <person name="Goto M."/>
            <person name="Hanada S."/>
            <person name="Hirose J."/>
        </authorList>
    </citation>
    <scope>NUCLEOTIDE SEQUENCE [LARGE SCALE GENOMIC DNA]</scope>
    <source>
        <strain evidence="2">DSM 10086 / NBRC 110670 / KF707</strain>
    </source>
</reference>
<proteinExistence type="predicted"/>
<evidence type="ECO:0000313" key="2">
    <source>
        <dbReference type="Proteomes" id="UP000218554"/>
    </source>
</evidence>
<dbReference type="AlphaFoldDB" id="A0AAD1C1T9"/>
<dbReference type="KEGG" id="pfuw:KF707C_35570"/>
<gene>
    <name evidence="1" type="ORF">KF707C_35570</name>
</gene>
<dbReference type="EMBL" id="AP014862">
    <property type="protein sequence ID" value="BAU75245.1"/>
    <property type="molecule type" value="Genomic_DNA"/>
</dbReference>
<reference evidence="2" key="1">
    <citation type="submission" date="2015-05" db="EMBL/GenBank/DDBJ databases">
        <title>Draft genome sequencing of a biphenyl-degrading bacterium, Pseudomonas balearica KF707 (=NBRC110670).</title>
        <authorList>
            <person name="Kimura N."/>
            <person name="Hirose J."/>
            <person name="Watanabe T."/>
            <person name="Suenaga H."/>
            <person name="Fujihara H."/>
            <person name="Noguchi M."/>
            <person name="Hashimoto M."/>
            <person name="Shimodaira J."/>
            <person name="Tsuchikane K."/>
            <person name="Hosoyama A."/>
            <person name="Yamazoe A."/>
            <person name="Fujita N."/>
            <person name="Furukawa K."/>
        </authorList>
    </citation>
    <scope>NUCLEOTIDE SEQUENCE [LARGE SCALE GENOMIC DNA]</scope>
    <source>
        <strain evidence="2">DSM 10086 / NBRC 110670 / KF707</strain>
    </source>
</reference>